<name>A0A1D9NY57_9FIRM</name>
<dbReference type="OrthoDB" id="9816519at2"/>
<evidence type="ECO:0000256" key="1">
    <source>
        <dbReference type="ARBA" id="ARBA00023224"/>
    </source>
</evidence>
<keyword evidence="1 2" id="KW-0807">Transducer</keyword>
<dbReference type="GO" id="GO:0016020">
    <property type="term" value="C:membrane"/>
    <property type="evidence" value="ECO:0007669"/>
    <property type="project" value="InterPro"/>
</dbReference>
<feature type="coiled-coil region" evidence="3">
    <location>
        <begin position="202"/>
        <end position="250"/>
    </location>
</feature>
<dbReference type="SUPFAM" id="SSF58104">
    <property type="entry name" value="Methyl-accepting chemotaxis protein (MCP) signaling domain"/>
    <property type="match status" value="1"/>
</dbReference>
<gene>
    <name evidence="6" type="ORF">bhn_I0281</name>
</gene>
<dbReference type="Gene3D" id="1.10.287.950">
    <property type="entry name" value="Methyl-accepting chemotaxis protein"/>
    <property type="match status" value="1"/>
</dbReference>
<feature type="domain" description="Methyl-accepting transducer" evidence="5">
    <location>
        <begin position="66"/>
        <end position="276"/>
    </location>
</feature>
<protein>
    <submittedName>
        <fullName evidence="6">Methyl-accepting chemotaxis protein</fullName>
    </submittedName>
</protein>
<evidence type="ECO:0000313" key="6">
    <source>
        <dbReference type="EMBL" id="AOZ95316.1"/>
    </source>
</evidence>
<evidence type="ECO:0000256" key="2">
    <source>
        <dbReference type="PROSITE-ProRule" id="PRU00284"/>
    </source>
</evidence>
<keyword evidence="7" id="KW-1185">Reference proteome</keyword>
<dbReference type="PANTHER" id="PTHR32089:SF112">
    <property type="entry name" value="LYSOZYME-LIKE PROTEIN-RELATED"/>
    <property type="match status" value="1"/>
</dbReference>
<dbReference type="SMART" id="SM00283">
    <property type="entry name" value="MA"/>
    <property type="match status" value="1"/>
</dbReference>
<evidence type="ECO:0000256" key="4">
    <source>
        <dbReference type="SAM" id="MobiDB-lite"/>
    </source>
</evidence>
<dbReference type="EMBL" id="CP017831">
    <property type="protein sequence ID" value="AOZ95316.1"/>
    <property type="molecule type" value="Genomic_DNA"/>
</dbReference>
<evidence type="ECO:0000256" key="3">
    <source>
        <dbReference type="SAM" id="Coils"/>
    </source>
</evidence>
<sequence length="323" mass="36197">MFWNRNNEEQSVQKELKSPSKSLKEQLAPLSEIGRFAIEQKNKLQEEESVTIEGIETIENSFGLVQQKYGNIVGSVDSFQSQFSSIREVTDHFDNIINELMKTADNSNAGMKKVDESSDSVSETITTMQSVFDEFQKSFDDIKDKVNQINSFASQTNLLALNASIEAARAGEAGKGFAVVATEVNSLSQEIKALVNEIGTSMAELLENNNRLMSSLEDTRTAIEQSHERITETEEVINSIREVADNVREEGEQMSRVIKSCDDEMDNVAGNIEESKGYFSDVERNVKQLKNKITMKGYMFEDMNNVLEQISPLVTKIVEESGK</sequence>
<dbReference type="Proteomes" id="UP000179284">
    <property type="component" value="Chromosome I"/>
</dbReference>
<dbReference type="GO" id="GO:0007165">
    <property type="term" value="P:signal transduction"/>
    <property type="evidence" value="ECO:0007669"/>
    <property type="project" value="UniProtKB-KW"/>
</dbReference>
<organism evidence="6 7">
    <name type="scientific">Butyrivibrio hungatei</name>
    <dbReference type="NCBI Taxonomy" id="185008"/>
    <lineage>
        <taxon>Bacteria</taxon>
        <taxon>Bacillati</taxon>
        <taxon>Bacillota</taxon>
        <taxon>Clostridia</taxon>
        <taxon>Lachnospirales</taxon>
        <taxon>Lachnospiraceae</taxon>
        <taxon>Butyrivibrio</taxon>
    </lineage>
</organism>
<accession>A0A1D9NY57</accession>
<dbReference type="PANTHER" id="PTHR32089">
    <property type="entry name" value="METHYL-ACCEPTING CHEMOTAXIS PROTEIN MCPB"/>
    <property type="match status" value="1"/>
</dbReference>
<evidence type="ECO:0000313" key="7">
    <source>
        <dbReference type="Proteomes" id="UP000179284"/>
    </source>
</evidence>
<feature type="region of interest" description="Disordered" evidence="4">
    <location>
        <begin position="1"/>
        <end position="23"/>
    </location>
</feature>
<reference evidence="7" key="1">
    <citation type="submission" date="2016-10" db="EMBL/GenBank/DDBJ databases">
        <title>The complete genome sequence of the rumen bacterium Butyrivibrio hungatei MB2003.</title>
        <authorList>
            <person name="Palevich N."/>
            <person name="Kelly W.J."/>
            <person name="Leahy S.C."/>
            <person name="Altermann E."/>
            <person name="Rakonjac J."/>
            <person name="Attwood G.T."/>
        </authorList>
    </citation>
    <scope>NUCLEOTIDE SEQUENCE [LARGE SCALE GENOMIC DNA]</scope>
    <source>
        <strain evidence="7">MB2003</strain>
    </source>
</reference>
<dbReference type="InterPro" id="IPR004089">
    <property type="entry name" value="MCPsignal_dom"/>
</dbReference>
<keyword evidence="3" id="KW-0175">Coiled coil</keyword>
<dbReference type="RefSeq" id="WP_071175103.1">
    <property type="nucleotide sequence ID" value="NZ_CP017831.1"/>
</dbReference>
<dbReference type="PROSITE" id="PS50111">
    <property type="entry name" value="CHEMOTAXIS_TRANSDUC_2"/>
    <property type="match status" value="1"/>
</dbReference>
<dbReference type="AlphaFoldDB" id="A0A1D9NY57"/>
<dbReference type="Pfam" id="PF00015">
    <property type="entry name" value="MCPsignal"/>
    <property type="match status" value="1"/>
</dbReference>
<dbReference type="KEGG" id="bhu:bhn_I0281"/>
<proteinExistence type="predicted"/>
<evidence type="ECO:0000259" key="5">
    <source>
        <dbReference type="PROSITE" id="PS50111"/>
    </source>
</evidence>